<organism evidence="2 3">
    <name type="scientific">Rhizophagus irregularis (strain DAOM 181602 / DAOM 197198 / MUCL 43194)</name>
    <name type="common">Arbuscular mycorrhizal fungus</name>
    <name type="synonym">Glomus intraradices</name>
    <dbReference type="NCBI Taxonomy" id="747089"/>
    <lineage>
        <taxon>Eukaryota</taxon>
        <taxon>Fungi</taxon>
        <taxon>Fungi incertae sedis</taxon>
        <taxon>Mucoromycota</taxon>
        <taxon>Glomeromycotina</taxon>
        <taxon>Glomeromycetes</taxon>
        <taxon>Glomerales</taxon>
        <taxon>Glomeraceae</taxon>
        <taxon>Rhizophagus</taxon>
    </lineage>
</organism>
<feature type="region of interest" description="Disordered" evidence="1">
    <location>
        <begin position="209"/>
        <end position="264"/>
    </location>
</feature>
<evidence type="ECO:0000313" key="2">
    <source>
        <dbReference type="EMBL" id="POG67237.1"/>
    </source>
</evidence>
<keyword evidence="3" id="KW-1185">Reference proteome</keyword>
<accession>A0A2P4PPE4</accession>
<dbReference type="EMBL" id="AUPC02000175">
    <property type="protein sequence ID" value="POG67237.1"/>
    <property type="molecule type" value="Genomic_DNA"/>
</dbReference>
<dbReference type="AlphaFoldDB" id="A0A2P4PPE4"/>
<evidence type="ECO:0000313" key="3">
    <source>
        <dbReference type="Proteomes" id="UP000018888"/>
    </source>
</evidence>
<feature type="region of interest" description="Disordered" evidence="1">
    <location>
        <begin position="49"/>
        <end position="74"/>
    </location>
</feature>
<dbReference type="VEuPathDB" id="FungiDB:RhiirFUN_002416"/>
<feature type="compositionally biased region" description="Acidic residues" evidence="1">
    <location>
        <begin position="216"/>
        <end position="264"/>
    </location>
</feature>
<name>A0A2P4PPE4_RHIID</name>
<comment type="caution">
    <text evidence="2">The sequence shown here is derived from an EMBL/GenBank/DDBJ whole genome shotgun (WGS) entry which is preliminary data.</text>
</comment>
<sequence>MREIMIPMNPMQVEELTRLLKTVTKGKQKVTDPKENIIDWSNRAKQTISIPIPSSSSSSSSTSSSPSSKSAPSSNSALFSNLLSFLHYEEMNRDQRNTLRGEIVRIMDRLSDDKSLNIKKTFESQRKKVNNIIPVVQKSINKKFFLVTDGVIKHVIHECHRHQWEELLNARRGANWVENDKKGGTQILDKKREKRSKIIDKLITLKDRLQPYSPLEEADENQDPPEEDDQAEEDENQEVVDENQEEVEENLEEVDENQEDKEED</sequence>
<dbReference type="Proteomes" id="UP000018888">
    <property type="component" value="Unassembled WGS sequence"/>
</dbReference>
<proteinExistence type="predicted"/>
<protein>
    <submittedName>
        <fullName evidence="2">Uncharacterized protein</fullName>
    </submittedName>
</protein>
<reference evidence="2 3" key="2">
    <citation type="journal article" date="2018" name="New Phytol.">
        <title>High intraspecific genome diversity in the model arbuscular mycorrhizal symbiont Rhizophagus irregularis.</title>
        <authorList>
            <person name="Chen E.C.H."/>
            <person name="Morin E."/>
            <person name="Beaudet D."/>
            <person name="Noel J."/>
            <person name="Yildirir G."/>
            <person name="Ndikumana S."/>
            <person name="Charron P."/>
            <person name="St-Onge C."/>
            <person name="Giorgi J."/>
            <person name="Kruger M."/>
            <person name="Marton T."/>
            <person name="Ropars J."/>
            <person name="Grigoriev I.V."/>
            <person name="Hainaut M."/>
            <person name="Henrissat B."/>
            <person name="Roux C."/>
            <person name="Martin F."/>
            <person name="Corradi N."/>
        </authorList>
    </citation>
    <scope>NUCLEOTIDE SEQUENCE [LARGE SCALE GENOMIC DNA]</scope>
    <source>
        <strain evidence="2 3">DAOM 197198</strain>
    </source>
</reference>
<gene>
    <name evidence="2" type="ORF">GLOIN_2v1779672</name>
</gene>
<reference evidence="2 3" key="1">
    <citation type="journal article" date="2013" name="Proc. Natl. Acad. Sci. U.S.A.">
        <title>Genome of an arbuscular mycorrhizal fungus provides insight into the oldest plant symbiosis.</title>
        <authorList>
            <person name="Tisserant E."/>
            <person name="Malbreil M."/>
            <person name="Kuo A."/>
            <person name="Kohler A."/>
            <person name="Symeonidi A."/>
            <person name="Balestrini R."/>
            <person name="Charron P."/>
            <person name="Duensing N."/>
            <person name="Frei Dit Frey N."/>
            <person name="Gianinazzi-Pearson V."/>
            <person name="Gilbert L.B."/>
            <person name="Handa Y."/>
            <person name="Herr J.R."/>
            <person name="Hijri M."/>
            <person name="Koul R."/>
            <person name="Kawaguchi M."/>
            <person name="Krajinski F."/>
            <person name="Lammers P.J."/>
            <person name="Masclaux F.G."/>
            <person name="Murat C."/>
            <person name="Morin E."/>
            <person name="Ndikumana S."/>
            <person name="Pagni M."/>
            <person name="Petitpierre D."/>
            <person name="Requena N."/>
            <person name="Rosikiewicz P."/>
            <person name="Riley R."/>
            <person name="Saito K."/>
            <person name="San Clemente H."/>
            <person name="Shapiro H."/>
            <person name="van Tuinen D."/>
            <person name="Becard G."/>
            <person name="Bonfante P."/>
            <person name="Paszkowski U."/>
            <person name="Shachar-Hill Y.Y."/>
            <person name="Tuskan G.A."/>
            <person name="Young P.W."/>
            <person name="Sanders I.R."/>
            <person name="Henrissat B."/>
            <person name="Rensing S.A."/>
            <person name="Grigoriev I.V."/>
            <person name="Corradi N."/>
            <person name="Roux C."/>
            <person name="Martin F."/>
        </authorList>
    </citation>
    <scope>NUCLEOTIDE SEQUENCE [LARGE SCALE GENOMIC DNA]</scope>
    <source>
        <strain evidence="2 3">DAOM 197198</strain>
    </source>
</reference>
<evidence type="ECO:0000256" key="1">
    <source>
        <dbReference type="SAM" id="MobiDB-lite"/>
    </source>
</evidence>